<accession>A0A8X6T5C3</accession>
<evidence type="ECO:0000313" key="2">
    <source>
        <dbReference type="EMBL" id="GFU40927.1"/>
    </source>
</evidence>
<dbReference type="EMBL" id="BMAW01131812">
    <property type="protein sequence ID" value="GFU40927.1"/>
    <property type="molecule type" value="Genomic_DNA"/>
</dbReference>
<sequence length="369" mass="44033">MNSMPSLMHMCLTKVARIVYTDPVVWNVEAEFNTPLYCLPHEKWESTIKQFLTTHYVAIGTIQRQIISLMKPTSYQISKWRNDHVDILGSSVFKPIKFRWKNVGTIDRYETARVLVKCTNFNISQRFVLACNYWIEEAVHDLWKEMPRFERDAILEETEGELPCIRIARLWVQWSRRGFRFEDPEGFVHDLLPECFDDAHLVCSILPKLPYEHALELFIDTMKNEPNKQDLRACLSKLNENQIEEVFEMEPFYALRIVLDWPLQDQFMERLDWDDLAESNFLGLLHVIICQKIVPEWRDYDYVGLLREFWEASPQDYKEYVEEDEFYPLVIKIITEGCPKPVPKEYLWHAPLNFHRNSKLCLKDMDCYD</sequence>
<name>A0A8X6T5C3_NEPPI</name>
<dbReference type="EMBL" id="BMAW01096506">
    <property type="protein sequence ID" value="GFS74951.1"/>
    <property type="molecule type" value="Genomic_DNA"/>
</dbReference>
<keyword evidence="3" id="KW-1185">Reference proteome</keyword>
<evidence type="ECO:0000313" key="3">
    <source>
        <dbReference type="Proteomes" id="UP000887013"/>
    </source>
</evidence>
<reference evidence="1" key="1">
    <citation type="submission" date="2020-08" db="EMBL/GenBank/DDBJ databases">
        <title>Multicomponent nature underlies the extraordinary mechanical properties of spider dragline silk.</title>
        <authorList>
            <person name="Kono N."/>
            <person name="Nakamura H."/>
            <person name="Mori M."/>
            <person name="Yoshida Y."/>
            <person name="Ohtoshi R."/>
            <person name="Malay A.D."/>
            <person name="Moran D.A.P."/>
            <person name="Tomita M."/>
            <person name="Numata K."/>
            <person name="Arakawa K."/>
        </authorList>
    </citation>
    <scope>NUCLEOTIDE SEQUENCE</scope>
</reference>
<dbReference type="Proteomes" id="UP000887013">
    <property type="component" value="Unassembled WGS sequence"/>
</dbReference>
<gene>
    <name evidence="1" type="primary">NCL1_48578</name>
    <name evidence="1" type="ORF">NPIL_511101</name>
    <name evidence="2" type="ORF">NPIL_644391</name>
</gene>
<organism evidence="1 3">
    <name type="scientific">Nephila pilipes</name>
    <name type="common">Giant wood spider</name>
    <name type="synonym">Nephila maculata</name>
    <dbReference type="NCBI Taxonomy" id="299642"/>
    <lineage>
        <taxon>Eukaryota</taxon>
        <taxon>Metazoa</taxon>
        <taxon>Ecdysozoa</taxon>
        <taxon>Arthropoda</taxon>
        <taxon>Chelicerata</taxon>
        <taxon>Arachnida</taxon>
        <taxon>Araneae</taxon>
        <taxon>Araneomorphae</taxon>
        <taxon>Entelegynae</taxon>
        <taxon>Araneoidea</taxon>
        <taxon>Nephilidae</taxon>
        <taxon>Nephila</taxon>
    </lineage>
</organism>
<protein>
    <submittedName>
        <fullName evidence="1">Uncharacterized protein</fullName>
    </submittedName>
</protein>
<proteinExistence type="predicted"/>
<evidence type="ECO:0000313" key="1">
    <source>
        <dbReference type="EMBL" id="GFS74951.1"/>
    </source>
</evidence>
<comment type="caution">
    <text evidence="1">The sequence shown here is derived from an EMBL/GenBank/DDBJ whole genome shotgun (WGS) entry which is preliminary data.</text>
</comment>
<dbReference type="OrthoDB" id="6443046at2759"/>
<dbReference type="AlphaFoldDB" id="A0A8X6T5C3"/>